<dbReference type="STRING" id="4097.A0A1S4AD25"/>
<dbReference type="PANTHER" id="PTHR22573:SF59">
    <property type="entry name" value="PHOSPHOGLUCOMUTASE, CHLOROPLASTIC"/>
    <property type="match status" value="1"/>
</dbReference>
<evidence type="ECO:0000256" key="2">
    <source>
        <dbReference type="ARBA" id="ARBA00010231"/>
    </source>
</evidence>
<reference evidence="8" key="1">
    <citation type="submission" date="2025-08" db="UniProtKB">
        <authorList>
            <consortium name="RefSeq"/>
        </authorList>
    </citation>
    <scope>IDENTIFICATION</scope>
</reference>
<comment type="cofactor">
    <cofactor evidence="1">
        <name>Mg(2+)</name>
        <dbReference type="ChEBI" id="CHEBI:18420"/>
    </cofactor>
</comment>
<dbReference type="KEGG" id="nta:107796214"/>
<dbReference type="PANTHER" id="PTHR22573">
    <property type="entry name" value="PHOSPHOHEXOMUTASE FAMILY MEMBER"/>
    <property type="match status" value="1"/>
</dbReference>
<dbReference type="RefSeq" id="XP_016474443.1">
    <property type="nucleotide sequence ID" value="XM_016618957.1"/>
</dbReference>
<dbReference type="Pfam" id="PF02878">
    <property type="entry name" value="PGM_PMM_I"/>
    <property type="match status" value="1"/>
</dbReference>
<keyword evidence="3" id="KW-0479">Metal-binding</keyword>
<sequence>MNPLILKNNYHNAAPYLSPRTYRTIVLLHSVSTAFSQTLQHIDTIFKSITGSSSHHLRSYFSTQHKLSSVKYSFATISTARFIVTASSSPSSPSTTVAEFQGLEIKSVPTKPIEGQKTGTSGLRKKVKVFMQENYLANWIQALFNSLPPEDFKNGLLVLGGDG</sequence>
<dbReference type="AlphaFoldDB" id="A0A1S4AD25"/>
<accession>A0A1S4AD25</accession>
<comment type="similarity">
    <text evidence="2">Belongs to the phosphohexose mutase family.</text>
</comment>
<dbReference type="GO" id="GO:0005975">
    <property type="term" value="P:carbohydrate metabolic process"/>
    <property type="evidence" value="ECO:0007669"/>
    <property type="project" value="InterPro"/>
</dbReference>
<evidence type="ECO:0000256" key="6">
    <source>
        <dbReference type="ARBA" id="ARBA00023277"/>
    </source>
</evidence>
<feature type="domain" description="Alpha-D-phosphohexomutase alpha/beta/alpha" evidence="7">
    <location>
        <begin position="116"/>
        <end position="163"/>
    </location>
</feature>
<keyword evidence="6" id="KW-0119">Carbohydrate metabolism</keyword>
<dbReference type="PaxDb" id="4097-A0A1S4AD25"/>
<evidence type="ECO:0000259" key="7">
    <source>
        <dbReference type="Pfam" id="PF02878"/>
    </source>
</evidence>
<dbReference type="OrthoDB" id="1674874at2759"/>
<evidence type="ECO:0000313" key="8">
    <source>
        <dbReference type="RefSeq" id="XP_016474443.1"/>
    </source>
</evidence>
<evidence type="ECO:0000256" key="1">
    <source>
        <dbReference type="ARBA" id="ARBA00001946"/>
    </source>
</evidence>
<organism evidence="8">
    <name type="scientific">Nicotiana tabacum</name>
    <name type="common">Common tobacco</name>
    <dbReference type="NCBI Taxonomy" id="4097"/>
    <lineage>
        <taxon>Eukaryota</taxon>
        <taxon>Viridiplantae</taxon>
        <taxon>Streptophyta</taxon>
        <taxon>Embryophyta</taxon>
        <taxon>Tracheophyta</taxon>
        <taxon>Spermatophyta</taxon>
        <taxon>Magnoliopsida</taxon>
        <taxon>eudicotyledons</taxon>
        <taxon>Gunneridae</taxon>
        <taxon>Pentapetalae</taxon>
        <taxon>asterids</taxon>
        <taxon>lamiids</taxon>
        <taxon>Solanales</taxon>
        <taxon>Solanaceae</taxon>
        <taxon>Nicotianoideae</taxon>
        <taxon>Nicotianeae</taxon>
        <taxon>Nicotiana</taxon>
    </lineage>
</organism>
<keyword evidence="4" id="KW-0460">Magnesium</keyword>
<dbReference type="Gene3D" id="3.40.120.10">
    <property type="entry name" value="Alpha-D-Glucose-1,6-Bisphosphate, subunit A, domain 3"/>
    <property type="match status" value="1"/>
</dbReference>
<protein>
    <submittedName>
        <fullName evidence="8">Phosphoglucomutase, chloroplastic-like</fullName>
    </submittedName>
</protein>
<evidence type="ECO:0000256" key="4">
    <source>
        <dbReference type="ARBA" id="ARBA00022842"/>
    </source>
</evidence>
<gene>
    <name evidence="8" type="primary">LOC107796214</name>
</gene>
<dbReference type="InterPro" id="IPR045244">
    <property type="entry name" value="PGM"/>
</dbReference>
<evidence type="ECO:0000256" key="3">
    <source>
        <dbReference type="ARBA" id="ARBA00022723"/>
    </source>
</evidence>
<dbReference type="InterPro" id="IPR005844">
    <property type="entry name" value="A-D-PHexomutase_a/b/a-I"/>
</dbReference>
<dbReference type="SUPFAM" id="SSF53738">
    <property type="entry name" value="Phosphoglucomutase, first 3 domains"/>
    <property type="match status" value="1"/>
</dbReference>
<dbReference type="InterPro" id="IPR016055">
    <property type="entry name" value="A-D-PHexomutase_a/b/a-I/II/III"/>
</dbReference>
<evidence type="ECO:0000256" key="5">
    <source>
        <dbReference type="ARBA" id="ARBA00023235"/>
    </source>
</evidence>
<proteinExistence type="inferred from homology"/>
<name>A0A1S4AD25_TOBAC</name>
<keyword evidence="5" id="KW-0413">Isomerase</keyword>
<dbReference type="GO" id="GO:0004614">
    <property type="term" value="F:phosphoglucomutase activity"/>
    <property type="evidence" value="ECO:0007669"/>
    <property type="project" value="InterPro"/>
</dbReference>
<dbReference type="GO" id="GO:0046872">
    <property type="term" value="F:metal ion binding"/>
    <property type="evidence" value="ECO:0007669"/>
    <property type="project" value="UniProtKB-KW"/>
</dbReference>